<keyword evidence="2" id="KW-1185">Reference proteome</keyword>
<organism evidence="1 2">
    <name type="scientific">Steinernema carpocapsae</name>
    <name type="common">Entomopathogenic nematode</name>
    <dbReference type="NCBI Taxonomy" id="34508"/>
    <lineage>
        <taxon>Eukaryota</taxon>
        <taxon>Metazoa</taxon>
        <taxon>Ecdysozoa</taxon>
        <taxon>Nematoda</taxon>
        <taxon>Chromadorea</taxon>
        <taxon>Rhabditida</taxon>
        <taxon>Tylenchina</taxon>
        <taxon>Panagrolaimomorpha</taxon>
        <taxon>Strongyloidoidea</taxon>
        <taxon>Steinernematidae</taxon>
        <taxon>Steinernema</taxon>
    </lineage>
</organism>
<protein>
    <submittedName>
        <fullName evidence="1">Uncharacterized protein</fullName>
    </submittedName>
</protein>
<dbReference type="Proteomes" id="UP000298663">
    <property type="component" value="Unassembled WGS sequence"/>
</dbReference>
<accession>A0A4V5ZZH4</accession>
<proteinExistence type="predicted"/>
<comment type="caution">
    <text evidence="1">The sequence shown here is derived from an EMBL/GenBank/DDBJ whole genome shotgun (WGS) entry which is preliminary data.</text>
</comment>
<reference evidence="1 2" key="2">
    <citation type="journal article" date="2019" name="G3 (Bethesda)">
        <title>Hybrid Assembly of the Genome of the Entomopathogenic Nematode Steinernema carpocapsae Identifies the X-Chromosome.</title>
        <authorList>
            <person name="Serra L."/>
            <person name="Macchietto M."/>
            <person name="Macias-Munoz A."/>
            <person name="McGill C.J."/>
            <person name="Rodriguez I.M."/>
            <person name="Rodriguez B."/>
            <person name="Murad R."/>
            <person name="Mortazavi A."/>
        </authorList>
    </citation>
    <scope>NUCLEOTIDE SEQUENCE [LARGE SCALE GENOMIC DNA]</scope>
    <source>
        <strain evidence="1 2">ALL</strain>
    </source>
</reference>
<sequence>MGRLLRGAIVNDSELDEYSLQEFLRRNLPFQFPELRKDLEEFYVSCARITTPGILSRYLDYLEEADAGKKLLLQYKQIFKSALVQFKYMDSNEKGLLFSCLLAHLL</sequence>
<evidence type="ECO:0000313" key="2">
    <source>
        <dbReference type="Proteomes" id="UP000298663"/>
    </source>
</evidence>
<gene>
    <name evidence="1" type="ORF">L596_023689</name>
</gene>
<reference evidence="1 2" key="1">
    <citation type="journal article" date="2015" name="Genome Biol.">
        <title>Comparative genomics of Steinernema reveals deeply conserved gene regulatory networks.</title>
        <authorList>
            <person name="Dillman A.R."/>
            <person name="Macchietto M."/>
            <person name="Porter C.F."/>
            <person name="Rogers A."/>
            <person name="Williams B."/>
            <person name="Antoshechkin I."/>
            <person name="Lee M.M."/>
            <person name="Goodwin Z."/>
            <person name="Lu X."/>
            <person name="Lewis E.E."/>
            <person name="Goodrich-Blair H."/>
            <person name="Stock S.P."/>
            <person name="Adams B.J."/>
            <person name="Sternberg P.W."/>
            <person name="Mortazavi A."/>
        </authorList>
    </citation>
    <scope>NUCLEOTIDE SEQUENCE [LARGE SCALE GENOMIC DNA]</scope>
    <source>
        <strain evidence="1 2">ALL</strain>
    </source>
</reference>
<dbReference type="EMBL" id="AZBU02000008">
    <property type="protein sequence ID" value="TKR67555.1"/>
    <property type="molecule type" value="Genomic_DNA"/>
</dbReference>
<dbReference type="AlphaFoldDB" id="A0A4V5ZZH4"/>
<evidence type="ECO:0000313" key="1">
    <source>
        <dbReference type="EMBL" id="TKR67555.1"/>
    </source>
</evidence>
<name>A0A4V5ZZH4_STECR</name>